<feature type="region of interest" description="Disordered" evidence="3">
    <location>
        <begin position="168"/>
        <end position="378"/>
    </location>
</feature>
<dbReference type="OrthoDB" id="1668162at2759"/>
<comment type="similarity">
    <text evidence="1">Belongs to the formin-like family. Class-I subfamily.</text>
</comment>
<accession>A0A5N6MMT1</accession>
<dbReference type="Proteomes" id="UP000326396">
    <property type="component" value="Linkage Group LG5"/>
</dbReference>
<keyword evidence="4" id="KW-1133">Transmembrane helix</keyword>
<reference evidence="7 8" key="1">
    <citation type="submission" date="2019-05" db="EMBL/GenBank/DDBJ databases">
        <title>Mikania micrantha, genome provides insights into the molecular mechanism of rapid growth.</title>
        <authorList>
            <person name="Liu B."/>
        </authorList>
    </citation>
    <scope>NUCLEOTIDE SEQUENCE [LARGE SCALE GENOMIC DNA]</scope>
    <source>
        <strain evidence="7">NLD-2019</strain>
        <tissue evidence="7">Leaf</tissue>
    </source>
</reference>
<dbReference type="Pfam" id="PF02181">
    <property type="entry name" value="FH2"/>
    <property type="match status" value="1"/>
</dbReference>
<evidence type="ECO:0000256" key="2">
    <source>
        <dbReference type="RuleBase" id="RU361260"/>
    </source>
</evidence>
<dbReference type="PROSITE" id="PS51444">
    <property type="entry name" value="FH2"/>
    <property type="match status" value="1"/>
</dbReference>
<keyword evidence="8" id="KW-1185">Reference proteome</keyword>
<organism evidence="7 8">
    <name type="scientific">Mikania micrantha</name>
    <name type="common">bitter vine</name>
    <dbReference type="NCBI Taxonomy" id="192012"/>
    <lineage>
        <taxon>Eukaryota</taxon>
        <taxon>Viridiplantae</taxon>
        <taxon>Streptophyta</taxon>
        <taxon>Embryophyta</taxon>
        <taxon>Tracheophyta</taxon>
        <taxon>Spermatophyta</taxon>
        <taxon>Magnoliopsida</taxon>
        <taxon>eudicotyledons</taxon>
        <taxon>Gunneridae</taxon>
        <taxon>Pentapetalae</taxon>
        <taxon>asterids</taxon>
        <taxon>campanulids</taxon>
        <taxon>Asterales</taxon>
        <taxon>Asteraceae</taxon>
        <taxon>Asteroideae</taxon>
        <taxon>Heliantheae alliance</taxon>
        <taxon>Eupatorieae</taxon>
        <taxon>Mikania</taxon>
    </lineage>
</organism>
<feature type="compositionally biased region" description="Pro residues" evidence="3">
    <location>
        <begin position="64"/>
        <end position="73"/>
    </location>
</feature>
<name>A0A5N6MMT1_9ASTR</name>
<evidence type="ECO:0000259" key="6">
    <source>
        <dbReference type="PROSITE" id="PS51444"/>
    </source>
</evidence>
<dbReference type="SMART" id="SM00498">
    <property type="entry name" value="FH2"/>
    <property type="match status" value="1"/>
</dbReference>
<feature type="region of interest" description="Disordered" evidence="3">
    <location>
        <begin position="825"/>
        <end position="844"/>
    </location>
</feature>
<feature type="compositionally biased region" description="Pro residues" evidence="3">
    <location>
        <begin position="331"/>
        <end position="349"/>
    </location>
</feature>
<evidence type="ECO:0000256" key="1">
    <source>
        <dbReference type="ARBA" id="ARBA00025793"/>
    </source>
</evidence>
<keyword evidence="4" id="KW-0472">Membrane</keyword>
<evidence type="ECO:0000313" key="7">
    <source>
        <dbReference type="EMBL" id="KAD3640877.1"/>
    </source>
</evidence>
<protein>
    <recommendedName>
        <fullName evidence="2">Formin-like protein</fullName>
    </recommendedName>
</protein>
<proteinExistence type="inferred from homology"/>
<dbReference type="InterPro" id="IPR027643">
    <property type="entry name" value="Formin-like_plant"/>
</dbReference>
<feature type="compositionally biased region" description="Low complexity" evidence="3">
    <location>
        <begin position="269"/>
        <end position="287"/>
    </location>
</feature>
<dbReference type="InterPro" id="IPR042201">
    <property type="entry name" value="FH2_Formin_sf"/>
</dbReference>
<evidence type="ECO:0000313" key="8">
    <source>
        <dbReference type="Proteomes" id="UP000326396"/>
    </source>
</evidence>
<dbReference type="AlphaFoldDB" id="A0A5N6MMT1"/>
<evidence type="ECO:0000256" key="5">
    <source>
        <dbReference type="SAM" id="SignalP"/>
    </source>
</evidence>
<dbReference type="GO" id="GO:0051015">
    <property type="term" value="F:actin filament binding"/>
    <property type="evidence" value="ECO:0007669"/>
    <property type="project" value="InterPro"/>
</dbReference>
<feature type="compositionally biased region" description="Polar residues" evidence="3">
    <location>
        <begin position="169"/>
        <end position="188"/>
    </location>
</feature>
<dbReference type="SUPFAM" id="SSF101447">
    <property type="entry name" value="Formin homology 2 domain (FH2 domain)"/>
    <property type="match status" value="1"/>
</dbReference>
<feature type="chain" id="PRO_5024425275" description="Formin-like protein" evidence="5">
    <location>
        <begin position="21"/>
        <end position="844"/>
    </location>
</feature>
<gene>
    <name evidence="7" type="ORF">E3N88_30100</name>
</gene>
<dbReference type="EMBL" id="SZYD01000015">
    <property type="protein sequence ID" value="KAD3640877.1"/>
    <property type="molecule type" value="Genomic_DNA"/>
</dbReference>
<dbReference type="InterPro" id="IPR015425">
    <property type="entry name" value="FH2_Formin"/>
</dbReference>
<feature type="compositionally biased region" description="Low complexity" evidence="3">
    <location>
        <begin position="350"/>
        <end position="365"/>
    </location>
</feature>
<evidence type="ECO:0000256" key="3">
    <source>
        <dbReference type="SAM" id="MobiDB-lite"/>
    </source>
</evidence>
<dbReference type="GO" id="GO:0045010">
    <property type="term" value="P:actin nucleation"/>
    <property type="evidence" value="ECO:0007669"/>
    <property type="project" value="InterPro"/>
</dbReference>
<feature type="signal peptide" evidence="5">
    <location>
        <begin position="1"/>
        <end position="20"/>
    </location>
</feature>
<keyword evidence="5" id="KW-0732">Signal</keyword>
<dbReference type="PANTHER" id="PTHR23213">
    <property type="entry name" value="FORMIN-RELATED"/>
    <property type="match status" value="1"/>
</dbReference>
<feature type="compositionally biased region" description="Pro residues" evidence="3">
    <location>
        <begin position="33"/>
        <end position="47"/>
    </location>
</feature>
<feature type="region of interest" description="Disordered" evidence="3">
    <location>
        <begin position="30"/>
        <end position="77"/>
    </location>
</feature>
<dbReference type="Gene3D" id="1.20.58.2220">
    <property type="entry name" value="Formin, FH2 domain"/>
    <property type="match status" value="1"/>
</dbReference>
<feature type="transmembrane region" description="Helical" evidence="4">
    <location>
        <begin position="99"/>
        <end position="121"/>
    </location>
</feature>
<feature type="domain" description="FH2" evidence="6">
    <location>
        <begin position="399"/>
        <end position="816"/>
    </location>
</feature>
<evidence type="ECO:0000256" key="4">
    <source>
        <dbReference type="SAM" id="Phobius"/>
    </source>
</evidence>
<feature type="compositionally biased region" description="Pro residues" evidence="3">
    <location>
        <begin position="199"/>
        <end position="216"/>
    </location>
</feature>
<sequence>MNTCFIIFLFTLSLLASVRTTTHRRILHQPLFPVSPTPPPPPPPSSPSSPTTSDHPFFHENTPDRPPSPPPPMAAGVAANSTVTHPIAPQPGNKPGKKIAVVISVGIVTLGMLSALAFFIYKHKSKQQTESRKLVGGNSMGRHINEDSPENMAPATFLYIGTVEPARTATESTNGTSNGSPYNKLNTIKRSDRYRPSPELQPLPPLSKPPPPPPPICSSDEEDEIHDFYTPQGSIASTDDGFSGRSLNAKRIGRWNSSPNPHSKRTSPRSRLSVSSSPDTTSETPHPATSPAKQQPLAITNGPRRPKFVGPPPGPDMTRLHSDQSQQKPRIPTPPQPPPPPPPLTPPENPGTFPFKTTSTSSSKQKLPKSESMSPSTKVIPKIVKTISFQDSNNDHLQPHDLDGSKPKLKPLHWDKVRATSDRATVWDQLKSSSFQLNEDIMESLFGCNSGGSVKKEDGQRSVVPPVISENKVLDPKKSQNIAILLRALNVTHEEVSKALLEGNPDSLGAELLETLVKMAPTKEEEIKLKNYRGDVSKLGSAEIFLKAILDIPFAFKRVEAMLYQTNFANEVKYLRSSFQTLEVASEELKNSRLFLKLLEAVLRTGNRMNVGTNRGEARAFKLDTLLKLVDVKGTDGKTTLLHFVVQEIIRSEGTDSNAKIESNPTFNEGVFKKQGLQIVSGLSRELNHVKKAAGMDSDVLSGYVSKLETGLQKIRSEADESHEFKGNFYGSMRLFVKEAETELQKIKIDEQKAMASVKDVTEYFHGDTVKEGVYPLRIFMIVRDFLGILDHVCKEVGQMQDRIMVGSARSFRVPTSAPLPVVMRYKTRHSSSSDEESSYSSPR</sequence>
<keyword evidence="4" id="KW-0812">Transmembrane</keyword>
<dbReference type="PANTHER" id="PTHR23213:SF387">
    <property type="entry name" value="FORMIN-LIKE PROTEIN"/>
    <property type="match status" value="1"/>
</dbReference>
<comment type="caution">
    <text evidence="7">The sequence shown here is derived from an EMBL/GenBank/DDBJ whole genome shotgun (WGS) entry which is preliminary data.</text>
</comment>